<dbReference type="InterPro" id="IPR006638">
    <property type="entry name" value="Elp3/MiaA/NifB-like_rSAM"/>
</dbReference>
<dbReference type="InterPro" id="IPR007197">
    <property type="entry name" value="rSAM"/>
</dbReference>
<dbReference type="GO" id="GO:0003824">
    <property type="term" value="F:catalytic activity"/>
    <property type="evidence" value="ECO:0007669"/>
    <property type="project" value="InterPro"/>
</dbReference>
<evidence type="ECO:0000259" key="8">
    <source>
        <dbReference type="PROSITE" id="PS51332"/>
    </source>
</evidence>
<dbReference type="SMART" id="SM00729">
    <property type="entry name" value="Elp3"/>
    <property type="match status" value="1"/>
</dbReference>
<protein>
    <submittedName>
        <fullName evidence="10">Radical SAM protein</fullName>
    </submittedName>
</protein>
<dbReference type="CDD" id="cd01335">
    <property type="entry name" value="Radical_SAM"/>
    <property type="match status" value="1"/>
</dbReference>
<dbReference type="InterPro" id="IPR006158">
    <property type="entry name" value="Cobalamin-bd"/>
</dbReference>
<dbReference type="InterPro" id="IPR023404">
    <property type="entry name" value="rSAM_horseshoe"/>
</dbReference>
<dbReference type="InterPro" id="IPR034466">
    <property type="entry name" value="Methyltransferase_Class_B"/>
</dbReference>
<evidence type="ECO:0000256" key="1">
    <source>
        <dbReference type="ARBA" id="ARBA00001966"/>
    </source>
</evidence>
<evidence type="ECO:0000313" key="10">
    <source>
        <dbReference type="EMBL" id="HHI96809.1"/>
    </source>
</evidence>
<dbReference type="GO" id="GO:0046872">
    <property type="term" value="F:metal ion binding"/>
    <property type="evidence" value="ECO:0007669"/>
    <property type="project" value="UniProtKB-KW"/>
</dbReference>
<dbReference type="InterPro" id="IPR058240">
    <property type="entry name" value="rSAM_sf"/>
</dbReference>
<feature type="domain" description="B12-binding" evidence="8">
    <location>
        <begin position="1"/>
        <end position="132"/>
    </location>
</feature>
<evidence type="ECO:0000256" key="4">
    <source>
        <dbReference type="ARBA" id="ARBA00022691"/>
    </source>
</evidence>
<keyword evidence="2" id="KW-0489">Methyltransferase</keyword>
<dbReference type="EMBL" id="DROK01000090">
    <property type="protein sequence ID" value="HHI96809.1"/>
    <property type="molecule type" value="Genomic_DNA"/>
</dbReference>
<dbReference type="GO" id="GO:0031419">
    <property type="term" value="F:cobalamin binding"/>
    <property type="evidence" value="ECO:0007669"/>
    <property type="project" value="InterPro"/>
</dbReference>
<evidence type="ECO:0000256" key="7">
    <source>
        <dbReference type="ARBA" id="ARBA00023014"/>
    </source>
</evidence>
<keyword evidence="3" id="KW-0808">Transferase</keyword>
<name>A0A7V5U255_9BACT</name>
<gene>
    <name evidence="10" type="ORF">ENJ96_03060</name>
</gene>
<evidence type="ECO:0000259" key="9">
    <source>
        <dbReference type="PROSITE" id="PS51918"/>
    </source>
</evidence>
<dbReference type="PANTHER" id="PTHR43409:SF7">
    <property type="entry name" value="BLL1977 PROTEIN"/>
    <property type="match status" value="1"/>
</dbReference>
<comment type="cofactor">
    <cofactor evidence="1">
        <name>[4Fe-4S] cluster</name>
        <dbReference type="ChEBI" id="CHEBI:49883"/>
    </cofactor>
</comment>
<dbReference type="SFLD" id="SFLDG01082">
    <property type="entry name" value="B12-binding_domain_containing"/>
    <property type="match status" value="1"/>
</dbReference>
<dbReference type="SUPFAM" id="SSF102114">
    <property type="entry name" value="Radical SAM enzymes"/>
    <property type="match status" value="1"/>
</dbReference>
<dbReference type="AlphaFoldDB" id="A0A7V5U255"/>
<dbReference type="InterPro" id="IPR051198">
    <property type="entry name" value="BchE-like"/>
</dbReference>
<keyword evidence="7" id="KW-0411">Iron-sulfur</keyword>
<evidence type="ECO:0000256" key="5">
    <source>
        <dbReference type="ARBA" id="ARBA00022723"/>
    </source>
</evidence>
<reference evidence="10" key="1">
    <citation type="journal article" date="2020" name="mSystems">
        <title>Genome- and Community-Level Interaction Insights into Carbon Utilization and Element Cycling Functions of Hydrothermarchaeota in Hydrothermal Sediment.</title>
        <authorList>
            <person name="Zhou Z."/>
            <person name="Liu Y."/>
            <person name="Xu W."/>
            <person name="Pan J."/>
            <person name="Luo Z.H."/>
            <person name="Li M."/>
        </authorList>
    </citation>
    <scope>NUCLEOTIDE SEQUENCE [LARGE SCALE GENOMIC DNA]</scope>
    <source>
        <strain evidence="10">HyVt-533</strain>
    </source>
</reference>
<accession>A0A7V5U255</accession>
<evidence type="ECO:0000256" key="6">
    <source>
        <dbReference type="ARBA" id="ARBA00023004"/>
    </source>
</evidence>
<organism evidence="10">
    <name type="scientific">Thermodesulfatator atlanticus</name>
    <dbReference type="NCBI Taxonomy" id="501497"/>
    <lineage>
        <taxon>Bacteria</taxon>
        <taxon>Pseudomonadati</taxon>
        <taxon>Thermodesulfobacteriota</taxon>
        <taxon>Thermodesulfobacteria</taxon>
        <taxon>Thermodesulfobacteriales</taxon>
        <taxon>Thermodesulfatatoraceae</taxon>
        <taxon>Thermodesulfatator</taxon>
    </lineage>
</organism>
<sequence>MKIVAIEPKNVRTHVFSAFKLPRLAMPLLGTILRDRGHQVKVFLEELGPVDENAVKEADLVLISTITSTAPRAYAMADRFRRQYGKTVVMGGVHVSFVPDEAIQHADFVLRGEGDDAIVELVEAIEAGGGFEKILGLTWRQNGKVIHNPPRKGVTDLDQLPIPDFSLIPGVDPKKMRIYPMMTSRGCPHACIFCSVAPMFGRRYRFRAKELLLEELARIEKGQHVFFYDDNFTAHRPRTKELLEGMIRQGFKGSWSAQVRIDIYKDKELLELMRKSNCFLVYVGIESINPETLKTYKKGLTYQEIYEGVQVLHKYGIRIHGMFVIGADTDTPETIQATLDFAREVRLDSAQFLVLTPIPGSVLYENWLKEGRVFSTQWDLYDGHHVVFHPKNLTLTKLQEEGFRLHREFYSLKEALRFLLRGDVYGAYLRFLGRRYVKRWIKENEDYFDKLREIEARVAMASTT</sequence>
<keyword evidence="4" id="KW-0949">S-adenosyl-L-methionine</keyword>
<dbReference type="Proteomes" id="UP000886101">
    <property type="component" value="Unassembled WGS sequence"/>
</dbReference>
<dbReference type="CDD" id="cd02068">
    <property type="entry name" value="radical_SAM_B12_BD"/>
    <property type="match status" value="1"/>
</dbReference>
<comment type="caution">
    <text evidence="10">The sequence shown here is derived from an EMBL/GenBank/DDBJ whole genome shotgun (WGS) entry which is preliminary data.</text>
</comment>
<proteinExistence type="predicted"/>
<dbReference type="PANTHER" id="PTHR43409">
    <property type="entry name" value="ANAEROBIC MAGNESIUM-PROTOPORPHYRIN IX MONOMETHYL ESTER CYCLASE-RELATED"/>
    <property type="match status" value="1"/>
</dbReference>
<dbReference type="PROSITE" id="PS51332">
    <property type="entry name" value="B12_BINDING"/>
    <property type="match status" value="1"/>
</dbReference>
<feature type="domain" description="Radical SAM core" evidence="9">
    <location>
        <begin position="173"/>
        <end position="391"/>
    </location>
</feature>
<dbReference type="GO" id="GO:0051539">
    <property type="term" value="F:4 iron, 4 sulfur cluster binding"/>
    <property type="evidence" value="ECO:0007669"/>
    <property type="project" value="UniProtKB-KW"/>
</dbReference>
<dbReference type="SFLD" id="SFLDG01123">
    <property type="entry name" value="methyltransferase_(Class_B)"/>
    <property type="match status" value="1"/>
</dbReference>
<dbReference type="SFLD" id="SFLDS00029">
    <property type="entry name" value="Radical_SAM"/>
    <property type="match status" value="1"/>
</dbReference>
<dbReference type="PROSITE" id="PS51918">
    <property type="entry name" value="RADICAL_SAM"/>
    <property type="match status" value="1"/>
</dbReference>
<dbReference type="Pfam" id="PF04055">
    <property type="entry name" value="Radical_SAM"/>
    <property type="match status" value="1"/>
</dbReference>
<keyword evidence="6" id="KW-0408">Iron</keyword>
<evidence type="ECO:0000256" key="3">
    <source>
        <dbReference type="ARBA" id="ARBA00022679"/>
    </source>
</evidence>
<dbReference type="Gene3D" id="3.80.30.20">
    <property type="entry name" value="tm_1862 like domain"/>
    <property type="match status" value="1"/>
</dbReference>
<dbReference type="GO" id="GO:0005829">
    <property type="term" value="C:cytosol"/>
    <property type="evidence" value="ECO:0007669"/>
    <property type="project" value="TreeGrafter"/>
</dbReference>
<dbReference type="Pfam" id="PF02310">
    <property type="entry name" value="B12-binding"/>
    <property type="match status" value="1"/>
</dbReference>
<keyword evidence="5" id="KW-0479">Metal-binding</keyword>
<dbReference type="Gene3D" id="3.40.50.280">
    <property type="entry name" value="Cobalamin-binding domain"/>
    <property type="match status" value="1"/>
</dbReference>
<evidence type="ECO:0000256" key="2">
    <source>
        <dbReference type="ARBA" id="ARBA00022603"/>
    </source>
</evidence>